<feature type="region of interest" description="Disordered" evidence="1">
    <location>
        <begin position="1"/>
        <end position="21"/>
    </location>
</feature>
<accession>A0A1S3KGR9</accession>
<feature type="compositionally biased region" description="Basic and acidic residues" evidence="1">
    <location>
        <begin position="162"/>
        <end position="177"/>
    </location>
</feature>
<dbReference type="Proteomes" id="UP000085678">
    <property type="component" value="Unplaced"/>
</dbReference>
<dbReference type="RefSeq" id="XP_013421833.1">
    <property type="nucleotide sequence ID" value="XM_013566379.1"/>
</dbReference>
<evidence type="ECO:0000256" key="1">
    <source>
        <dbReference type="SAM" id="MobiDB-lite"/>
    </source>
</evidence>
<dbReference type="AlphaFoldDB" id="A0A1S3KGR9"/>
<proteinExistence type="predicted"/>
<sequence length="486" mass="54062">MTEHSVTSEERLKNLERKNHQLQSKLDSLSEWANHIGSTISQGNVDKKVEELAETYKTLAASDAKRQAQPSAGTGSGSPKMKSKQTQDPRWRRFHSASASPNPEKSSTNEQSSTVLSEQKNVISTSGSTSDLKDENPQKIPDVTSQETQPQGPRQDSPQTSRKIETSPRQGRVEPKKQCSVEIIVTDLTTATPIGHTRNGGVEIRNDEGQMRVGLPVRSRPRSNSFDVGADMRRLQRYKAQEAKMAEGTKLPKLQPVRSAYSEGSESLLHPEWSKHSSMASSDTSYLHGATQRRRASSFGGIEVTKSPDALRRRRPASASVSARQLEAIEALGETKLEQIRPHRKYGASQAGAIPSHLHPEFFHLYFRDNAHGCRDKTNDSHFVRQRSHSMGAYDAKNYRRTHLQRSRVEMDPDHHGVTSESAPPIPECRIMSSLRPSTAANTFEIQTGEHGLASWCGLSKKTLGRIQARHHKSMDAIPNDTHSHK</sequence>
<evidence type="ECO:0000313" key="2">
    <source>
        <dbReference type="Proteomes" id="UP000085678"/>
    </source>
</evidence>
<dbReference type="GeneID" id="106181862"/>
<feature type="compositionally biased region" description="Basic and acidic residues" evidence="1">
    <location>
        <begin position="1"/>
        <end position="19"/>
    </location>
</feature>
<evidence type="ECO:0000313" key="3">
    <source>
        <dbReference type="RefSeq" id="XP_013421833.1"/>
    </source>
</evidence>
<dbReference type="KEGG" id="lak:106181862"/>
<feature type="compositionally biased region" description="Polar residues" evidence="1">
    <location>
        <begin position="97"/>
        <end position="130"/>
    </location>
</feature>
<organism evidence="2 3">
    <name type="scientific">Lingula anatina</name>
    <name type="common">Brachiopod</name>
    <name type="synonym">Lingula unguis</name>
    <dbReference type="NCBI Taxonomy" id="7574"/>
    <lineage>
        <taxon>Eukaryota</taxon>
        <taxon>Metazoa</taxon>
        <taxon>Spiralia</taxon>
        <taxon>Lophotrochozoa</taxon>
        <taxon>Brachiopoda</taxon>
        <taxon>Linguliformea</taxon>
        <taxon>Lingulata</taxon>
        <taxon>Lingulida</taxon>
        <taxon>Linguloidea</taxon>
        <taxon>Lingulidae</taxon>
        <taxon>Lingula</taxon>
    </lineage>
</organism>
<protein>
    <submittedName>
        <fullName evidence="3">Uncharacterized protein LOC106181862</fullName>
    </submittedName>
</protein>
<dbReference type="InParanoid" id="A0A1S3KGR9"/>
<name>A0A1S3KGR9_LINAN</name>
<feature type="region of interest" description="Disordered" evidence="1">
    <location>
        <begin position="59"/>
        <end position="177"/>
    </location>
</feature>
<reference evidence="3" key="1">
    <citation type="submission" date="2025-08" db="UniProtKB">
        <authorList>
            <consortium name="RefSeq"/>
        </authorList>
    </citation>
    <scope>IDENTIFICATION</scope>
    <source>
        <tissue evidence="3">Gonads</tissue>
    </source>
</reference>
<gene>
    <name evidence="3" type="primary">LOC106181862</name>
</gene>
<feature type="compositionally biased region" description="Polar residues" evidence="1">
    <location>
        <begin position="143"/>
        <end position="161"/>
    </location>
</feature>
<keyword evidence="2" id="KW-1185">Reference proteome</keyword>